<proteinExistence type="predicted"/>
<evidence type="ECO:0000256" key="1">
    <source>
        <dbReference type="ARBA" id="ARBA00023002"/>
    </source>
</evidence>
<dbReference type="Gene3D" id="3.90.180.10">
    <property type="entry name" value="Medium-chain alcohol dehydrogenases, catalytic domain"/>
    <property type="match status" value="1"/>
</dbReference>
<name>A0ABP6D849_9ACTN</name>
<gene>
    <name evidence="3" type="ORF">GCM10010307_27940</name>
</gene>
<dbReference type="InterPro" id="IPR002328">
    <property type="entry name" value="ADH_Zn_CS"/>
</dbReference>
<accession>A0ABP6D849</accession>
<dbReference type="InterPro" id="IPR011032">
    <property type="entry name" value="GroES-like_sf"/>
</dbReference>
<protein>
    <recommendedName>
        <fullName evidence="2">Alcohol dehydrogenase-like N-terminal domain-containing protein</fullName>
    </recommendedName>
</protein>
<organism evidence="3 4">
    <name type="scientific">Streptomyces vastus</name>
    <dbReference type="NCBI Taxonomy" id="285451"/>
    <lineage>
        <taxon>Bacteria</taxon>
        <taxon>Bacillati</taxon>
        <taxon>Actinomycetota</taxon>
        <taxon>Actinomycetes</taxon>
        <taxon>Kitasatosporales</taxon>
        <taxon>Streptomycetaceae</taxon>
        <taxon>Streptomyces</taxon>
    </lineage>
</organism>
<keyword evidence="4" id="KW-1185">Reference proteome</keyword>
<dbReference type="Proteomes" id="UP001500151">
    <property type="component" value="Unassembled WGS sequence"/>
</dbReference>
<comment type="caution">
    <text evidence="3">The sequence shown here is derived from an EMBL/GenBank/DDBJ whole genome shotgun (WGS) entry which is preliminary data.</text>
</comment>
<dbReference type="InterPro" id="IPR013154">
    <property type="entry name" value="ADH-like_N"/>
</dbReference>
<evidence type="ECO:0000259" key="2">
    <source>
        <dbReference type="Pfam" id="PF08240"/>
    </source>
</evidence>
<dbReference type="RefSeq" id="WP_425584858.1">
    <property type="nucleotide sequence ID" value="NZ_BAAASJ010000030.1"/>
</dbReference>
<reference evidence="4" key="1">
    <citation type="journal article" date="2019" name="Int. J. Syst. Evol. Microbiol.">
        <title>The Global Catalogue of Microorganisms (GCM) 10K type strain sequencing project: providing services to taxonomists for standard genome sequencing and annotation.</title>
        <authorList>
            <consortium name="The Broad Institute Genomics Platform"/>
            <consortium name="The Broad Institute Genome Sequencing Center for Infectious Disease"/>
            <person name="Wu L."/>
            <person name="Ma J."/>
        </authorList>
    </citation>
    <scope>NUCLEOTIDE SEQUENCE [LARGE SCALE GENOMIC DNA]</scope>
    <source>
        <strain evidence="4">JCM 4524</strain>
    </source>
</reference>
<dbReference type="PROSITE" id="PS00059">
    <property type="entry name" value="ADH_ZINC"/>
    <property type="match status" value="1"/>
</dbReference>
<dbReference type="Pfam" id="PF08240">
    <property type="entry name" value="ADH_N"/>
    <property type="match status" value="1"/>
</dbReference>
<evidence type="ECO:0000313" key="3">
    <source>
        <dbReference type="EMBL" id="GAA2633510.1"/>
    </source>
</evidence>
<keyword evidence="1" id="KW-0560">Oxidoreductase</keyword>
<evidence type="ECO:0000313" key="4">
    <source>
        <dbReference type="Proteomes" id="UP001500151"/>
    </source>
</evidence>
<dbReference type="SUPFAM" id="SSF50129">
    <property type="entry name" value="GroES-like"/>
    <property type="match status" value="1"/>
</dbReference>
<sequence>MPHDLSVRRQAAPFPLPAVLGHEGAGVVESVGPQVGGFAPGDRLILDYTSCGACAGWRAGRPVCPVCPAHVPARPAGRPTDSDGFGRLHSADLDPAVRRRSAGVVSMGDGPNRYELESAPRQAATSAWSGHEPACRCEPHARAGALSWNCRDLPSRRGGTRR</sequence>
<dbReference type="EMBL" id="BAAASJ010000030">
    <property type="protein sequence ID" value="GAA2633510.1"/>
    <property type="molecule type" value="Genomic_DNA"/>
</dbReference>
<feature type="domain" description="Alcohol dehydrogenase-like N-terminal" evidence="2">
    <location>
        <begin position="3"/>
        <end position="62"/>
    </location>
</feature>